<dbReference type="EnsemblMetazoa" id="AEPI010030-RA">
    <property type="protein sequence ID" value="AEPI010030-PA"/>
    <property type="gene ID" value="AEPI010030"/>
</dbReference>
<sequence>MLPQHLHLHQEQQIHLQHQQQLQQQQQQQQHQHQQHQQGVQLADPQLQHQPQLQQMAMQGGVIAGMSSQSSVVEDLMGVPQQHQHHQQQQLQHTAMVQQQQQQQQQPSCSTKVEPKPLVVGQTCIRQGCNNQAIENPDWEDEYCSQECVVAHCRAVFAIFQEDCLKGNGPSQQQQPQTFPTVK</sequence>
<dbReference type="PANTHER" id="PTHR45781">
    <property type="entry name" value="AGAP000281-PA"/>
    <property type="match status" value="1"/>
</dbReference>
<evidence type="ECO:0000313" key="6">
    <source>
        <dbReference type="Proteomes" id="UP000075885"/>
    </source>
</evidence>
<keyword evidence="2" id="KW-0238">DNA-binding</keyword>
<organism evidence="5 6">
    <name type="scientific">Anopheles epiroticus</name>
    <dbReference type="NCBI Taxonomy" id="199890"/>
    <lineage>
        <taxon>Eukaryota</taxon>
        <taxon>Metazoa</taxon>
        <taxon>Ecdysozoa</taxon>
        <taxon>Arthropoda</taxon>
        <taxon>Hexapoda</taxon>
        <taxon>Insecta</taxon>
        <taxon>Pterygota</taxon>
        <taxon>Neoptera</taxon>
        <taxon>Endopterygota</taxon>
        <taxon>Diptera</taxon>
        <taxon>Nematocera</taxon>
        <taxon>Culicoidea</taxon>
        <taxon>Culicidae</taxon>
        <taxon>Anophelinae</taxon>
        <taxon>Anopheles</taxon>
    </lineage>
</organism>
<accession>A0A182PSU4</accession>
<evidence type="ECO:0000256" key="4">
    <source>
        <dbReference type="SAM" id="MobiDB-lite"/>
    </source>
</evidence>
<evidence type="ECO:0000256" key="3">
    <source>
        <dbReference type="ARBA" id="ARBA00023242"/>
    </source>
</evidence>
<evidence type="ECO:0000256" key="1">
    <source>
        <dbReference type="ARBA" id="ARBA00004123"/>
    </source>
</evidence>
<dbReference type="PANTHER" id="PTHR45781:SF1">
    <property type="entry name" value="HMG BOX DOMAIN-CONTAINING PROTEIN"/>
    <property type="match status" value="1"/>
</dbReference>
<dbReference type="Proteomes" id="UP000075885">
    <property type="component" value="Unassembled WGS sequence"/>
</dbReference>
<keyword evidence="6" id="KW-1185">Reference proteome</keyword>
<feature type="compositionally biased region" description="Low complexity" evidence="4">
    <location>
        <begin position="11"/>
        <end position="42"/>
    </location>
</feature>
<proteinExistence type="predicted"/>
<name>A0A182PSU4_9DIPT</name>
<dbReference type="InterPro" id="IPR051365">
    <property type="entry name" value="TOX_HMG-box_domain"/>
</dbReference>
<keyword evidence="3" id="KW-0539">Nucleus</keyword>
<dbReference type="STRING" id="199890.A0A182PSU4"/>
<protein>
    <submittedName>
        <fullName evidence="5">Uncharacterized protein</fullName>
    </submittedName>
</protein>
<feature type="compositionally biased region" description="Low complexity" evidence="4">
    <location>
        <begin position="87"/>
        <end position="99"/>
    </location>
</feature>
<dbReference type="GO" id="GO:0005634">
    <property type="term" value="C:nucleus"/>
    <property type="evidence" value="ECO:0007669"/>
    <property type="project" value="UniProtKB-SubCell"/>
</dbReference>
<reference evidence="6" key="1">
    <citation type="submission" date="2013-03" db="EMBL/GenBank/DDBJ databases">
        <title>The Genome Sequence of Anopheles epiroticus epiroticus2.</title>
        <authorList>
            <consortium name="The Broad Institute Genomics Platform"/>
            <person name="Neafsey D.E."/>
            <person name="Howell P."/>
            <person name="Walker B."/>
            <person name="Young S.K."/>
            <person name="Zeng Q."/>
            <person name="Gargeya S."/>
            <person name="Fitzgerald M."/>
            <person name="Haas B."/>
            <person name="Abouelleil A."/>
            <person name="Allen A.W."/>
            <person name="Alvarado L."/>
            <person name="Arachchi H.M."/>
            <person name="Berlin A.M."/>
            <person name="Chapman S.B."/>
            <person name="Gainer-Dewar J."/>
            <person name="Goldberg J."/>
            <person name="Griggs A."/>
            <person name="Gujja S."/>
            <person name="Hansen M."/>
            <person name="Howarth C."/>
            <person name="Imamovic A."/>
            <person name="Ireland A."/>
            <person name="Larimer J."/>
            <person name="McCowan C."/>
            <person name="Murphy C."/>
            <person name="Pearson M."/>
            <person name="Poon T.W."/>
            <person name="Priest M."/>
            <person name="Roberts A."/>
            <person name="Saif S."/>
            <person name="Shea T."/>
            <person name="Sisk P."/>
            <person name="Sykes S."/>
            <person name="Wortman J."/>
            <person name="Nusbaum C."/>
            <person name="Birren B."/>
        </authorList>
    </citation>
    <scope>NUCLEOTIDE SEQUENCE [LARGE SCALE GENOMIC DNA]</scope>
    <source>
        <strain evidence="6">Epiroticus2</strain>
    </source>
</reference>
<feature type="region of interest" description="Disordered" evidence="4">
    <location>
        <begin position="78"/>
        <end position="99"/>
    </location>
</feature>
<feature type="region of interest" description="Disordered" evidence="4">
    <location>
        <begin position="1"/>
        <end position="42"/>
    </location>
</feature>
<evidence type="ECO:0000313" key="5">
    <source>
        <dbReference type="EnsemblMetazoa" id="AEPI010030-PA"/>
    </source>
</evidence>
<dbReference type="AlphaFoldDB" id="A0A182PSU4"/>
<comment type="subcellular location">
    <subcellularLocation>
        <location evidence="1">Nucleus</location>
    </subcellularLocation>
</comment>
<dbReference type="GO" id="GO:0006357">
    <property type="term" value="P:regulation of transcription by RNA polymerase II"/>
    <property type="evidence" value="ECO:0007669"/>
    <property type="project" value="TreeGrafter"/>
</dbReference>
<reference evidence="5" key="2">
    <citation type="submission" date="2020-05" db="UniProtKB">
        <authorList>
            <consortium name="EnsemblMetazoa"/>
        </authorList>
    </citation>
    <scope>IDENTIFICATION</scope>
    <source>
        <strain evidence="5">Epiroticus2</strain>
    </source>
</reference>
<dbReference type="VEuPathDB" id="VectorBase:AEPI010030"/>
<dbReference type="GO" id="GO:0031490">
    <property type="term" value="F:chromatin DNA binding"/>
    <property type="evidence" value="ECO:0007669"/>
    <property type="project" value="TreeGrafter"/>
</dbReference>
<evidence type="ECO:0000256" key="2">
    <source>
        <dbReference type="ARBA" id="ARBA00023125"/>
    </source>
</evidence>